<organism evidence="1 2">
    <name type="scientific">Roseovarius azorensis</name>
    <dbReference type="NCBI Taxonomy" id="1287727"/>
    <lineage>
        <taxon>Bacteria</taxon>
        <taxon>Pseudomonadati</taxon>
        <taxon>Pseudomonadota</taxon>
        <taxon>Alphaproteobacteria</taxon>
        <taxon>Rhodobacterales</taxon>
        <taxon>Roseobacteraceae</taxon>
        <taxon>Roseovarius</taxon>
    </lineage>
</organism>
<evidence type="ECO:0000313" key="1">
    <source>
        <dbReference type="EMBL" id="SEL46222.1"/>
    </source>
</evidence>
<dbReference type="STRING" id="1287727.SAMN05443999_105247"/>
<protein>
    <submittedName>
        <fullName evidence="1">Uncharacterized protein</fullName>
    </submittedName>
</protein>
<keyword evidence="2" id="KW-1185">Reference proteome</keyword>
<proteinExistence type="predicted"/>
<evidence type="ECO:0000313" key="2">
    <source>
        <dbReference type="Proteomes" id="UP000199582"/>
    </source>
</evidence>
<accession>A0A1H7QE15</accession>
<dbReference type="OrthoDB" id="1115380at2"/>
<dbReference type="Proteomes" id="UP000199582">
    <property type="component" value="Unassembled WGS sequence"/>
</dbReference>
<dbReference type="AlphaFoldDB" id="A0A1H7QE15"/>
<sequence length="130" mass="13689">MHKSEVLKTSRGRIILMDSITKLTPEDEGAMIVSASHGGSSSGEFALEVPVSVVFFNDAGVGRDNAGISALKMLQDHGVAAGTIAHDSGRIGDSQDMWEHGRISHLNGLAGDLGLRTGESVHDALTRLIQ</sequence>
<name>A0A1H7QE15_9RHOB</name>
<gene>
    <name evidence="1" type="ORF">SAMN05443999_105247</name>
</gene>
<reference evidence="1 2" key="1">
    <citation type="submission" date="2016-10" db="EMBL/GenBank/DDBJ databases">
        <authorList>
            <person name="de Groot N.N."/>
        </authorList>
    </citation>
    <scope>NUCLEOTIDE SEQUENCE [LARGE SCALE GENOMIC DNA]</scope>
    <source>
        <strain evidence="1 2">DSM 100674</strain>
    </source>
</reference>
<dbReference type="EMBL" id="FOAG01000005">
    <property type="protein sequence ID" value="SEL46222.1"/>
    <property type="molecule type" value="Genomic_DNA"/>
</dbReference>
<dbReference type="RefSeq" id="WP_093035870.1">
    <property type="nucleotide sequence ID" value="NZ_FOAG01000005.1"/>
</dbReference>